<accession>A0AAV2FPL5</accession>
<proteinExistence type="predicted"/>
<organism evidence="1 2">
    <name type="scientific">Linum trigynum</name>
    <dbReference type="NCBI Taxonomy" id="586398"/>
    <lineage>
        <taxon>Eukaryota</taxon>
        <taxon>Viridiplantae</taxon>
        <taxon>Streptophyta</taxon>
        <taxon>Embryophyta</taxon>
        <taxon>Tracheophyta</taxon>
        <taxon>Spermatophyta</taxon>
        <taxon>Magnoliopsida</taxon>
        <taxon>eudicotyledons</taxon>
        <taxon>Gunneridae</taxon>
        <taxon>Pentapetalae</taxon>
        <taxon>rosids</taxon>
        <taxon>fabids</taxon>
        <taxon>Malpighiales</taxon>
        <taxon>Linaceae</taxon>
        <taxon>Linum</taxon>
    </lineage>
</organism>
<sequence>MTATLLRGRVVCLGSWPELLDRIAARVREKGSCGKIEASIWCWCVNAVWKERCQRVFGEQPRTAVVLAEQLREEVRLYSVALPEFQILLSKTMSCCKCLDE</sequence>
<evidence type="ECO:0000313" key="1">
    <source>
        <dbReference type="EMBL" id="CAL1399613.1"/>
    </source>
</evidence>
<evidence type="ECO:0000313" key="2">
    <source>
        <dbReference type="Proteomes" id="UP001497516"/>
    </source>
</evidence>
<protein>
    <submittedName>
        <fullName evidence="1">Uncharacterized protein</fullName>
    </submittedName>
</protein>
<dbReference type="Proteomes" id="UP001497516">
    <property type="component" value="Chromosome 7"/>
</dbReference>
<name>A0AAV2FPL5_9ROSI</name>
<keyword evidence="2" id="KW-1185">Reference proteome</keyword>
<dbReference type="AlphaFoldDB" id="A0AAV2FPL5"/>
<reference evidence="1 2" key="1">
    <citation type="submission" date="2024-04" db="EMBL/GenBank/DDBJ databases">
        <authorList>
            <person name="Fracassetti M."/>
        </authorList>
    </citation>
    <scope>NUCLEOTIDE SEQUENCE [LARGE SCALE GENOMIC DNA]</scope>
</reference>
<gene>
    <name evidence="1" type="ORF">LTRI10_LOCUS39788</name>
</gene>
<dbReference type="EMBL" id="OZ034820">
    <property type="protein sequence ID" value="CAL1399613.1"/>
    <property type="molecule type" value="Genomic_DNA"/>
</dbReference>